<name>A0A369T4R8_9PROT</name>
<proteinExistence type="predicted"/>
<evidence type="ECO:0000313" key="1">
    <source>
        <dbReference type="EMBL" id="RDD60319.1"/>
    </source>
</evidence>
<dbReference type="EMBL" id="QPMH01000030">
    <property type="protein sequence ID" value="RDD60319.1"/>
    <property type="molecule type" value="Genomic_DNA"/>
</dbReference>
<evidence type="ECO:0000313" key="2">
    <source>
        <dbReference type="Proteomes" id="UP000253941"/>
    </source>
</evidence>
<sequence length="246" mass="27376">MADFKNSVKSIAKDLLHIEVNTIVSSGLTARKMPAPPDAMLDIAEKYQRLLSDTAGDVGAGLGEGDGFLGDDEKRAGRILLSAEESTFFKLRKWGSKVLAADRGVLSEETRIVIDRIRRNSGRIERIFAALAERGYSAEPRTMTRDDLKDATKLSAMELLPDEMTALRKIWEVGTERVLMQSVIQIDGDAMTRIRAGRETENDKTLHLMHGETVKTSLEYWQFLVKTLTNFVSSTIASLWGGLFKP</sequence>
<dbReference type="AlphaFoldDB" id="A0A369T4R8"/>
<gene>
    <name evidence="1" type="ORF">DRB17_18685</name>
</gene>
<protein>
    <submittedName>
        <fullName evidence="1">Uncharacterized protein</fullName>
    </submittedName>
</protein>
<reference evidence="1 2" key="1">
    <citation type="submission" date="2018-07" db="EMBL/GenBank/DDBJ databases">
        <title>Venubactetium sediminum gen. nov., sp. nov., isolated from a marine solar saltern.</title>
        <authorList>
            <person name="Wang S."/>
        </authorList>
    </citation>
    <scope>NUCLEOTIDE SEQUENCE [LARGE SCALE GENOMIC DNA]</scope>
    <source>
        <strain evidence="1 2">WD2A32</strain>
    </source>
</reference>
<comment type="caution">
    <text evidence="1">The sequence shown here is derived from an EMBL/GenBank/DDBJ whole genome shotgun (WGS) entry which is preliminary data.</text>
</comment>
<dbReference type="RefSeq" id="WP_114583748.1">
    <property type="nucleotide sequence ID" value="NZ_QPMH01000030.1"/>
</dbReference>
<keyword evidence="2" id="KW-1185">Reference proteome</keyword>
<dbReference type="Proteomes" id="UP000253941">
    <property type="component" value="Unassembled WGS sequence"/>
</dbReference>
<organism evidence="1 2">
    <name type="scientific">Ferruginivarius sediminum</name>
    <dbReference type="NCBI Taxonomy" id="2661937"/>
    <lineage>
        <taxon>Bacteria</taxon>
        <taxon>Pseudomonadati</taxon>
        <taxon>Pseudomonadota</taxon>
        <taxon>Alphaproteobacteria</taxon>
        <taxon>Rhodospirillales</taxon>
        <taxon>Rhodospirillaceae</taxon>
        <taxon>Ferruginivarius</taxon>
    </lineage>
</organism>
<accession>A0A369T4R8</accession>